<protein>
    <submittedName>
        <fullName evidence="3">Nucleotide binding protein 1-like protein</fullName>
    </submittedName>
</protein>
<feature type="region of interest" description="Disordered" evidence="1">
    <location>
        <begin position="153"/>
        <end position="195"/>
    </location>
</feature>
<sequence>MSRSLGDDQIPNDKIILNVGGVKYETYRTTLTAYPDTLLGTMFHPRNKEMLHPTNGNEYFIDRNGYTFYYIMEYYRTGSIVWSPALETSSDYSSPPLSSIIPCLPSVSSSHTEVNNATVPTGAAAAVIASTSSFIKNPQQINYINPLNSRFSPPQISSPSQQISTSSSNLTQSQISNNLRKPQSSNSNNSNPHLFPHISLPELEQEFNYFQIPFTSQVSVAQKAAGELLDSFAYAIEEVLCASIAKLIDRISITFYRDGSQMEYLQFSQEGHKLREFSLNGYCIINHFYEDIKKYLEEIFPNMKIKLEFGANYKCLTMSMSHLFTRNTIKEHSKIGKLNKN</sequence>
<proteinExistence type="predicted"/>
<name>A0A8H4AEG4_GIGMA</name>
<dbReference type="GO" id="GO:0051260">
    <property type="term" value="P:protein homooligomerization"/>
    <property type="evidence" value="ECO:0007669"/>
    <property type="project" value="InterPro"/>
</dbReference>
<dbReference type="EMBL" id="WTPW01000721">
    <property type="protein sequence ID" value="KAF0485256.1"/>
    <property type="molecule type" value="Genomic_DNA"/>
</dbReference>
<reference evidence="3 4" key="1">
    <citation type="journal article" date="2019" name="Environ. Microbiol.">
        <title>At the nexus of three kingdoms: the genome of the mycorrhizal fungus Gigaspora margarita provides insights into plant, endobacterial and fungal interactions.</title>
        <authorList>
            <person name="Venice F."/>
            <person name="Ghignone S."/>
            <person name="Salvioli di Fossalunga A."/>
            <person name="Amselem J."/>
            <person name="Novero M."/>
            <person name="Xianan X."/>
            <person name="Sedzielewska Toro K."/>
            <person name="Morin E."/>
            <person name="Lipzen A."/>
            <person name="Grigoriev I.V."/>
            <person name="Henrissat B."/>
            <person name="Martin F.M."/>
            <person name="Bonfante P."/>
        </authorList>
    </citation>
    <scope>NUCLEOTIDE SEQUENCE [LARGE SCALE GENOMIC DNA]</scope>
    <source>
        <strain evidence="3 4">BEG34</strain>
    </source>
</reference>
<dbReference type="OrthoDB" id="10025005at2759"/>
<feature type="compositionally biased region" description="Low complexity" evidence="1">
    <location>
        <begin position="153"/>
        <end position="191"/>
    </location>
</feature>
<dbReference type="PANTHER" id="PTHR14499">
    <property type="entry name" value="POTASSIUM CHANNEL TETRAMERIZATION DOMAIN-CONTAINING"/>
    <property type="match status" value="1"/>
</dbReference>
<evidence type="ECO:0000313" key="3">
    <source>
        <dbReference type="EMBL" id="KAF0485256.1"/>
    </source>
</evidence>
<evidence type="ECO:0000259" key="2">
    <source>
        <dbReference type="Pfam" id="PF02214"/>
    </source>
</evidence>
<dbReference type="InterPro" id="IPR003131">
    <property type="entry name" value="T1-type_BTB"/>
</dbReference>
<dbReference type="SUPFAM" id="SSF54695">
    <property type="entry name" value="POZ domain"/>
    <property type="match status" value="1"/>
</dbReference>
<comment type="caution">
    <text evidence="3">The sequence shown here is derived from an EMBL/GenBank/DDBJ whole genome shotgun (WGS) entry which is preliminary data.</text>
</comment>
<keyword evidence="4" id="KW-1185">Reference proteome</keyword>
<evidence type="ECO:0000256" key="1">
    <source>
        <dbReference type="SAM" id="MobiDB-lite"/>
    </source>
</evidence>
<dbReference type="PANTHER" id="PTHR14499:SF136">
    <property type="entry name" value="GH08630P"/>
    <property type="match status" value="1"/>
</dbReference>
<dbReference type="Proteomes" id="UP000439903">
    <property type="component" value="Unassembled WGS sequence"/>
</dbReference>
<evidence type="ECO:0000313" key="4">
    <source>
        <dbReference type="Proteomes" id="UP000439903"/>
    </source>
</evidence>
<feature type="domain" description="Potassium channel tetramerisation-type BTB" evidence="2">
    <location>
        <begin position="15"/>
        <end position="80"/>
    </location>
</feature>
<dbReference type="InterPro" id="IPR011333">
    <property type="entry name" value="SKP1/BTB/POZ_sf"/>
</dbReference>
<gene>
    <name evidence="3" type="ORF">F8M41_022845</name>
</gene>
<accession>A0A8H4AEG4</accession>
<dbReference type="Gene3D" id="3.30.710.10">
    <property type="entry name" value="Potassium Channel Kv1.1, Chain A"/>
    <property type="match status" value="1"/>
</dbReference>
<dbReference type="AlphaFoldDB" id="A0A8H4AEG4"/>
<dbReference type="Pfam" id="PF02214">
    <property type="entry name" value="BTB_2"/>
    <property type="match status" value="1"/>
</dbReference>
<organism evidence="3 4">
    <name type="scientific">Gigaspora margarita</name>
    <dbReference type="NCBI Taxonomy" id="4874"/>
    <lineage>
        <taxon>Eukaryota</taxon>
        <taxon>Fungi</taxon>
        <taxon>Fungi incertae sedis</taxon>
        <taxon>Mucoromycota</taxon>
        <taxon>Glomeromycotina</taxon>
        <taxon>Glomeromycetes</taxon>
        <taxon>Diversisporales</taxon>
        <taxon>Gigasporaceae</taxon>
        <taxon>Gigaspora</taxon>
    </lineage>
</organism>